<accession>S4P1B5</accession>
<reference evidence="1" key="2">
    <citation type="submission" date="2013-05" db="EMBL/GenBank/DDBJ databases">
        <authorList>
            <person name="Carter J.-M."/>
            <person name="Baker S.C."/>
            <person name="Pink R."/>
            <person name="Carter D.R.F."/>
            <person name="Collins A."/>
            <person name="Tomlin J."/>
            <person name="Gibbs M."/>
            <person name="Breuker C.J."/>
        </authorList>
    </citation>
    <scope>NUCLEOTIDE SEQUENCE</scope>
    <source>
        <tissue evidence="1">Ovary</tissue>
    </source>
</reference>
<dbReference type="AlphaFoldDB" id="S4P1B5"/>
<organism evidence="1">
    <name type="scientific">Pararge aegeria</name>
    <name type="common">speckled wood butterfly</name>
    <dbReference type="NCBI Taxonomy" id="116150"/>
    <lineage>
        <taxon>Eukaryota</taxon>
        <taxon>Metazoa</taxon>
        <taxon>Ecdysozoa</taxon>
        <taxon>Arthropoda</taxon>
        <taxon>Hexapoda</taxon>
        <taxon>Insecta</taxon>
        <taxon>Pterygota</taxon>
        <taxon>Neoptera</taxon>
        <taxon>Endopterygota</taxon>
        <taxon>Lepidoptera</taxon>
        <taxon>Glossata</taxon>
        <taxon>Ditrysia</taxon>
        <taxon>Papilionoidea</taxon>
        <taxon>Nymphalidae</taxon>
        <taxon>Satyrinae</taxon>
        <taxon>Satyrini</taxon>
        <taxon>Parargina</taxon>
        <taxon>Pararge</taxon>
    </lineage>
</organism>
<sequence length="76" mass="8876">MRPRSYGRSFIGLRSVLIIQHPTYNSINNTLEQTALPAAPERCKCFCSKSFIICRNKYVQNSHNFHQLINHKIEIK</sequence>
<reference evidence="1" key="1">
    <citation type="journal article" date="2013" name="BMC Genomics">
        <title>Unscrambling butterfly oogenesis.</title>
        <authorList>
            <person name="Carter J.M."/>
            <person name="Baker S.C."/>
            <person name="Pink R."/>
            <person name="Carter D.R."/>
            <person name="Collins A."/>
            <person name="Tomlin J."/>
            <person name="Gibbs M."/>
            <person name="Breuker C.J."/>
        </authorList>
    </citation>
    <scope>NUCLEOTIDE SEQUENCE</scope>
    <source>
        <tissue evidence="1">Ovary</tissue>
    </source>
</reference>
<protein>
    <submittedName>
        <fullName evidence="1">Uncharacterized protein</fullName>
    </submittedName>
</protein>
<proteinExistence type="predicted"/>
<evidence type="ECO:0000313" key="1">
    <source>
        <dbReference type="EMBL" id="JAA79995.1"/>
    </source>
</evidence>
<dbReference type="EMBL" id="GAIX01012565">
    <property type="protein sequence ID" value="JAA79995.1"/>
    <property type="molecule type" value="Transcribed_RNA"/>
</dbReference>
<name>S4P1B5_9NEOP</name>